<dbReference type="OrthoDB" id="302327at2157"/>
<proteinExistence type="predicted"/>
<accession>A0A8T4GW45</accession>
<dbReference type="Proteomes" id="UP000823736">
    <property type="component" value="Unassembled WGS sequence"/>
</dbReference>
<evidence type="ECO:0000259" key="1">
    <source>
        <dbReference type="Pfam" id="PF10069"/>
    </source>
</evidence>
<reference evidence="2" key="1">
    <citation type="submission" date="2021-03" db="EMBL/GenBank/DDBJ databases">
        <title>Genomic Encyclopedia of Type Strains, Phase IV (KMG-IV): sequencing the most valuable type-strain genomes for metagenomic binning, comparative biology and taxonomic classification.</title>
        <authorList>
            <person name="Goeker M."/>
        </authorList>
    </citation>
    <scope>NUCLEOTIDE SEQUENCE</scope>
    <source>
        <strain evidence="2">DSM 26232</strain>
    </source>
</reference>
<dbReference type="Pfam" id="PF10069">
    <property type="entry name" value="DICT"/>
    <property type="match status" value="1"/>
</dbReference>
<sequence length="258" mass="28230">MSLQRFVDAHEGAERALVLANRSQPEQLMSMLSGLFAEQSVGVDETTVEGLPEDTVLLLDGEGEVLAQSSLSAVAESLLFTNSDAFITGSTDLEETNLPDVITGLQGVQFRLRGYPQSDKEKLLLIAVSRHIERVAWEHGDGTHRASFQKLSRIIDEEGTQRVYRRLAESGVDTHVYGVDDGGAERAADLSVTVHAGESTDYRDSWFVVHRPSGAERPAGPEPLALLAIQDESGVWEGFFTTDRTEALAVDDYARDQL</sequence>
<evidence type="ECO:0000313" key="3">
    <source>
        <dbReference type="Proteomes" id="UP000823736"/>
    </source>
</evidence>
<evidence type="ECO:0000313" key="2">
    <source>
        <dbReference type="EMBL" id="MBP1987136.1"/>
    </source>
</evidence>
<dbReference type="RefSeq" id="WP_209491414.1">
    <property type="nucleotide sequence ID" value="NZ_JAGGLC010000003.1"/>
</dbReference>
<protein>
    <recommendedName>
        <fullName evidence="1">DICT domain-containing protein</fullName>
    </recommendedName>
</protein>
<organism evidence="2 3">
    <name type="scientific">Halolamina salifodinae</name>
    <dbReference type="NCBI Taxonomy" id="1202767"/>
    <lineage>
        <taxon>Archaea</taxon>
        <taxon>Methanobacteriati</taxon>
        <taxon>Methanobacteriota</taxon>
        <taxon>Stenosarchaea group</taxon>
        <taxon>Halobacteria</taxon>
        <taxon>Halobacteriales</taxon>
        <taxon>Haloferacaceae</taxon>
    </lineage>
</organism>
<gene>
    <name evidence="2" type="ORF">J2753_001634</name>
</gene>
<keyword evidence="3" id="KW-1185">Reference proteome</keyword>
<comment type="caution">
    <text evidence="2">The sequence shown here is derived from an EMBL/GenBank/DDBJ whole genome shotgun (WGS) entry which is preliminary data.</text>
</comment>
<dbReference type="AlphaFoldDB" id="A0A8T4GW45"/>
<feature type="domain" description="DICT" evidence="1">
    <location>
        <begin position="120"/>
        <end position="209"/>
    </location>
</feature>
<dbReference type="EMBL" id="JAGGLC010000003">
    <property type="protein sequence ID" value="MBP1987136.1"/>
    <property type="molecule type" value="Genomic_DNA"/>
</dbReference>
<name>A0A8T4GW45_9EURY</name>
<dbReference type="InterPro" id="IPR019278">
    <property type="entry name" value="DICT_dom"/>
</dbReference>